<dbReference type="Proteomes" id="UP000460318">
    <property type="component" value="Unassembled WGS sequence"/>
</dbReference>
<dbReference type="InterPro" id="IPR001119">
    <property type="entry name" value="SLH_dom"/>
</dbReference>
<feature type="compositionally biased region" description="Low complexity" evidence="1">
    <location>
        <begin position="510"/>
        <end position="528"/>
    </location>
</feature>
<feature type="domain" description="SLH" evidence="3">
    <location>
        <begin position="99"/>
        <end position="161"/>
    </location>
</feature>
<feature type="region of interest" description="Disordered" evidence="1">
    <location>
        <begin position="500"/>
        <end position="529"/>
    </location>
</feature>
<dbReference type="Pfam" id="PF17963">
    <property type="entry name" value="Big_9"/>
    <property type="match status" value="1"/>
</dbReference>
<proteinExistence type="predicted"/>
<evidence type="ECO:0000313" key="5">
    <source>
        <dbReference type="Proteomes" id="UP000460318"/>
    </source>
</evidence>
<feature type="domain" description="SLH" evidence="3">
    <location>
        <begin position="162"/>
        <end position="224"/>
    </location>
</feature>
<organism evidence="4 5">
    <name type="scientific">Paenibacillus dendrobii</name>
    <dbReference type="NCBI Taxonomy" id="2691084"/>
    <lineage>
        <taxon>Bacteria</taxon>
        <taxon>Bacillati</taxon>
        <taxon>Bacillota</taxon>
        <taxon>Bacilli</taxon>
        <taxon>Bacillales</taxon>
        <taxon>Paenibacillaceae</taxon>
        <taxon>Paenibacillus</taxon>
    </lineage>
</organism>
<dbReference type="EMBL" id="WUBI01000001">
    <property type="protein sequence ID" value="MWV43022.1"/>
    <property type="molecule type" value="Genomic_DNA"/>
</dbReference>
<dbReference type="AlphaFoldDB" id="A0A7X3IJ80"/>
<evidence type="ECO:0000313" key="4">
    <source>
        <dbReference type="EMBL" id="MWV43022.1"/>
    </source>
</evidence>
<gene>
    <name evidence="4" type="ORF">GRF59_05215</name>
</gene>
<sequence length="1244" mass="133212">MILHSKGKSSAVMIGILLASIVSPANHGAMAMGAKTVTSSKVSDPKTSNKADSKYFEIAQSRGWMSGEPGTGIHSKAALTRKDLAVILTRALQLPMNSQGSTFQDVKSDGWYRGAIEAVNQAKLMQGDRNHFYPDRAVTREEMAVILMRASQFAEIQKVPQFQYPLDWNSIASWAQASVQSAIQKGFMKTKNTQFLPRASVNREEAAEMIVETFMPINRPAEIQKVLGNQVQINGIRYTMGDRIAPILQDSNAGILQDAGIQFVLKGKEIEKITYLELRSGGENAKPSEAEFKRNIILDGHGATLDGKLEVASDFISVTDLNISGDLRIKSELQNDFYAHQITVQGKTFIEGGDENTVVFDSSDLNDVRVNKTDVHVVASGNTSIEQISLISDASITAGSAASINQLSVDKGATKVSLEGIFPQVVLNNPDPVQISGAATISKLVADGAGNVSIDSTGTIGELAVNNKGAKIEVGANSNVQSITLANGAAITQVSGVNTGSSHVQTAPASNASGNSSNIGNGSNGSVNTPPQLIQPFEDPRLSLLGDAPYTIDLSQFIKDNEQSTIKFSAISMSSKVAKATVAGNMLTITPVGKGSAKISIVADDQNGKTANFSFNVSVNATIPDQTLQLGTGDMILDLNSFFENTDKYPLNYTVSIHDPSIASSDLSGNTLKLSALKTGTAEVTITSEYANQILTQTFRLIITEPANRSPIASPVPVQHLLNNGSVQTVELSDYVVDPDQDQLAFAIDDLSYDHQVVQAAINNGVLSLTPANVGQTNINIAVKDIYGAVANVIVPVSVEEIPLTNHDPSISAIPDQTLQIGSGDVLLDLSGYMEDTDNDPLTVTAITYDPGVVQVSVSGAVLTLTPVNAGQTSVSVSVNDGQGGTAATAFGVQVSLGNDKPNEKPVLIGGIGEQILTPGYSSEHVTELNQIFRDPDGDALTFSLGNTSEYVNAEIQSSKLILTPGTKAGSSEISIIASDGKGGSTEYHFTVRNAPLVANGRVAIHTKTGVQNVSYDLWNLFANENSFKLYTGSPTKTFSGPQTFNGRTWTIPTEKQTYWVVGADGKAAIFEIDVEQQTAPTLFFSEYLDGGDGRIAFELFRNDAKGSIDLGTGYEIEVHEWMKKTNQQKIVSFPMQKILFNPVIFIDAIFYDVFDLTDITYYNYDDLFLYDPSNFNVTAIVLKKDGKVIDVLGDPNSKEQFLPLGGTIIRKSGVYSGSMAFSQYGEWDTYPKGSYQFLGSHTP</sequence>
<evidence type="ECO:0000256" key="2">
    <source>
        <dbReference type="SAM" id="SignalP"/>
    </source>
</evidence>
<keyword evidence="2" id="KW-0732">Signal</keyword>
<reference evidence="4 5" key="1">
    <citation type="submission" date="2019-12" db="EMBL/GenBank/DDBJ databases">
        <title>Paenibacillus sp. nov., an endophytic bacterium isolated from the stem of Dendrobium.</title>
        <authorList>
            <person name="Zhao R."/>
        </authorList>
    </citation>
    <scope>NUCLEOTIDE SEQUENCE [LARGE SCALE GENOMIC DNA]</scope>
    <source>
        <strain evidence="4 5">HJL G12</strain>
    </source>
</reference>
<keyword evidence="5" id="KW-1185">Reference proteome</keyword>
<dbReference type="Gene3D" id="2.60.40.10">
    <property type="entry name" value="Immunoglobulins"/>
    <property type="match status" value="2"/>
</dbReference>
<name>A0A7X3IJ80_9BACL</name>
<accession>A0A7X3IJ80</accession>
<protein>
    <recommendedName>
        <fullName evidence="3">SLH domain-containing protein</fullName>
    </recommendedName>
</protein>
<dbReference type="PROSITE" id="PS51272">
    <property type="entry name" value="SLH"/>
    <property type="match status" value="2"/>
</dbReference>
<evidence type="ECO:0000256" key="1">
    <source>
        <dbReference type="SAM" id="MobiDB-lite"/>
    </source>
</evidence>
<evidence type="ECO:0000259" key="3">
    <source>
        <dbReference type="PROSITE" id="PS51272"/>
    </source>
</evidence>
<dbReference type="InterPro" id="IPR013783">
    <property type="entry name" value="Ig-like_fold"/>
</dbReference>
<feature type="chain" id="PRO_5039212872" description="SLH domain-containing protein" evidence="2">
    <location>
        <begin position="26"/>
        <end position="1244"/>
    </location>
</feature>
<feature type="signal peptide" evidence="2">
    <location>
        <begin position="1"/>
        <end position="25"/>
    </location>
</feature>
<dbReference type="Pfam" id="PF00395">
    <property type="entry name" value="SLH"/>
    <property type="match status" value="2"/>
</dbReference>
<feature type="compositionally biased region" description="Polar residues" evidence="1">
    <location>
        <begin position="500"/>
        <end position="509"/>
    </location>
</feature>
<comment type="caution">
    <text evidence="4">The sequence shown here is derived from an EMBL/GenBank/DDBJ whole genome shotgun (WGS) entry which is preliminary data.</text>
</comment>